<dbReference type="InterPro" id="IPR019757">
    <property type="entry name" value="Pept_S26A_signal_pept_1_Lys-AS"/>
</dbReference>
<dbReference type="Proteomes" id="UP000244077">
    <property type="component" value="Unassembled WGS sequence"/>
</dbReference>
<proteinExistence type="inferred from homology"/>
<evidence type="ECO:0000256" key="5">
    <source>
        <dbReference type="ARBA" id="ARBA00022801"/>
    </source>
</evidence>
<dbReference type="InterPro" id="IPR036286">
    <property type="entry name" value="LexA/Signal_pep-like_sf"/>
</dbReference>
<evidence type="ECO:0000256" key="6">
    <source>
        <dbReference type="PIRSR" id="PIRSR600223-1"/>
    </source>
</evidence>
<comment type="caution">
    <text evidence="9">The sequence shown here is derived from an EMBL/GenBank/DDBJ whole genome shotgun (WGS) entry which is preliminary data.</text>
</comment>
<keyword evidence="7" id="KW-0812">Transmembrane</keyword>
<accession>A0A2T5HT48</accession>
<evidence type="ECO:0000256" key="2">
    <source>
        <dbReference type="ARBA" id="ARBA00009370"/>
    </source>
</evidence>
<dbReference type="SUPFAM" id="SSF51306">
    <property type="entry name" value="LexA/Signal peptidase"/>
    <property type="match status" value="1"/>
</dbReference>
<comment type="subcellular location">
    <subcellularLocation>
        <location evidence="7">Membrane</location>
        <topology evidence="7">Single-pass type II membrane protein</topology>
    </subcellularLocation>
</comment>
<dbReference type="PANTHER" id="PTHR43390">
    <property type="entry name" value="SIGNAL PEPTIDASE I"/>
    <property type="match status" value="1"/>
</dbReference>
<comment type="catalytic activity">
    <reaction evidence="1 7">
        <text>Cleavage of hydrophobic, N-terminal signal or leader sequences from secreted and periplasmic proteins.</text>
        <dbReference type="EC" id="3.4.21.89"/>
    </reaction>
</comment>
<feature type="active site" evidence="6">
    <location>
        <position position="102"/>
    </location>
</feature>
<dbReference type="Pfam" id="PF10502">
    <property type="entry name" value="Peptidase_S26"/>
    <property type="match status" value="1"/>
</dbReference>
<evidence type="ECO:0000256" key="4">
    <source>
        <dbReference type="ARBA" id="ARBA00019232"/>
    </source>
</evidence>
<dbReference type="PROSITE" id="PS00761">
    <property type="entry name" value="SPASE_I_3"/>
    <property type="match status" value="1"/>
</dbReference>
<dbReference type="GO" id="GO:0016020">
    <property type="term" value="C:membrane"/>
    <property type="evidence" value="ECO:0007669"/>
    <property type="project" value="UniProtKB-SubCell"/>
</dbReference>
<dbReference type="InterPro" id="IPR000223">
    <property type="entry name" value="Pept_S26A_signal_pept_1"/>
</dbReference>
<evidence type="ECO:0000259" key="8">
    <source>
        <dbReference type="Pfam" id="PF10502"/>
    </source>
</evidence>
<gene>
    <name evidence="9" type="ORF">C8N42_10352</name>
</gene>
<dbReference type="Gene3D" id="2.10.109.10">
    <property type="entry name" value="Umud Fragment, subunit A"/>
    <property type="match status" value="1"/>
</dbReference>
<dbReference type="EMBL" id="QAOH01000003">
    <property type="protein sequence ID" value="PTQ74762.1"/>
    <property type="molecule type" value="Genomic_DNA"/>
</dbReference>
<feature type="domain" description="Peptidase S26" evidence="8">
    <location>
        <begin position="9"/>
        <end position="235"/>
    </location>
</feature>
<keyword evidence="10" id="KW-1185">Reference proteome</keyword>
<dbReference type="NCBIfam" id="TIGR02227">
    <property type="entry name" value="sigpep_I_bact"/>
    <property type="match status" value="1"/>
</dbReference>
<evidence type="ECO:0000313" key="10">
    <source>
        <dbReference type="Proteomes" id="UP000244077"/>
    </source>
</evidence>
<feature type="transmembrane region" description="Helical" evidence="7">
    <location>
        <begin position="15"/>
        <end position="35"/>
    </location>
</feature>
<evidence type="ECO:0000256" key="7">
    <source>
        <dbReference type="RuleBase" id="RU362042"/>
    </source>
</evidence>
<dbReference type="AlphaFoldDB" id="A0A2T5HT48"/>
<sequence length="260" mass="29085">MSSTKDSLVETIKTVVYALLIAGIFRTLFFQPFFIPSSSMKDTLLIGDFLFVNKMSYGYSKWSCPKLVNFLCPISGRILDSEPERGDIVVFEHPTQHRTFVKRLIGLPGDQVQLRDGVIFLNGEEVPQTPDGAFVETFEKQGAAGRYPACSNTPGEGGDCVKEKYIETLPGGRQHSVLNIRNISLDNTPVYTVPEGNYFFMGDNRDNSADSRLAQSAGGVGFVPEEYLIGKVSRVMFSSAGSRLVYFWTWRKDRFFKALQ</sequence>
<evidence type="ECO:0000313" key="9">
    <source>
        <dbReference type="EMBL" id="PTQ74762.1"/>
    </source>
</evidence>
<dbReference type="InterPro" id="IPR019758">
    <property type="entry name" value="Pept_S26A_signal_pept_1_CS"/>
</dbReference>
<name>A0A2T5HT48_9RHOB</name>
<dbReference type="OrthoDB" id="9815782at2"/>
<feature type="active site" evidence="6">
    <location>
        <position position="39"/>
    </location>
</feature>
<organism evidence="9 10">
    <name type="scientific">Celeribacter persicus</name>
    <dbReference type="NCBI Taxonomy" id="1651082"/>
    <lineage>
        <taxon>Bacteria</taxon>
        <taxon>Pseudomonadati</taxon>
        <taxon>Pseudomonadota</taxon>
        <taxon>Alphaproteobacteria</taxon>
        <taxon>Rhodobacterales</taxon>
        <taxon>Roseobacteraceae</taxon>
        <taxon>Celeribacter</taxon>
    </lineage>
</organism>
<keyword evidence="7" id="KW-1133">Transmembrane helix</keyword>
<dbReference type="GO" id="GO:0004252">
    <property type="term" value="F:serine-type endopeptidase activity"/>
    <property type="evidence" value="ECO:0007669"/>
    <property type="project" value="InterPro"/>
</dbReference>
<reference evidence="9 10" key="1">
    <citation type="submission" date="2018-04" db="EMBL/GenBank/DDBJ databases">
        <title>Genomic Encyclopedia of Archaeal and Bacterial Type Strains, Phase II (KMG-II): from individual species to whole genera.</title>
        <authorList>
            <person name="Goeker M."/>
        </authorList>
    </citation>
    <scope>NUCLEOTIDE SEQUENCE [LARGE SCALE GENOMIC DNA]</scope>
    <source>
        <strain evidence="9 10">DSM 100434</strain>
    </source>
</reference>
<dbReference type="RefSeq" id="WP_107815436.1">
    <property type="nucleotide sequence ID" value="NZ_QAOH01000003.1"/>
</dbReference>
<dbReference type="GO" id="GO:0006465">
    <property type="term" value="P:signal peptide processing"/>
    <property type="evidence" value="ECO:0007669"/>
    <property type="project" value="InterPro"/>
</dbReference>
<dbReference type="PANTHER" id="PTHR43390:SF1">
    <property type="entry name" value="CHLOROPLAST PROCESSING PEPTIDASE"/>
    <property type="match status" value="1"/>
</dbReference>
<dbReference type="PRINTS" id="PR00727">
    <property type="entry name" value="LEADERPTASE"/>
</dbReference>
<protein>
    <recommendedName>
        <fullName evidence="4 7">Signal peptidase I</fullName>
        <ecNumber evidence="3 7">3.4.21.89</ecNumber>
    </recommendedName>
</protein>
<dbReference type="GO" id="GO:0009003">
    <property type="term" value="F:signal peptidase activity"/>
    <property type="evidence" value="ECO:0007669"/>
    <property type="project" value="UniProtKB-EC"/>
</dbReference>
<dbReference type="InterPro" id="IPR019533">
    <property type="entry name" value="Peptidase_S26"/>
</dbReference>
<dbReference type="PROSITE" id="PS00760">
    <property type="entry name" value="SPASE_I_2"/>
    <property type="match status" value="1"/>
</dbReference>
<comment type="similarity">
    <text evidence="2 7">Belongs to the peptidase S26 family.</text>
</comment>
<keyword evidence="7" id="KW-0645">Protease</keyword>
<evidence type="ECO:0000256" key="3">
    <source>
        <dbReference type="ARBA" id="ARBA00013208"/>
    </source>
</evidence>
<dbReference type="CDD" id="cd06530">
    <property type="entry name" value="S26_SPase_I"/>
    <property type="match status" value="1"/>
</dbReference>
<keyword evidence="5 7" id="KW-0378">Hydrolase</keyword>
<dbReference type="EC" id="3.4.21.89" evidence="3 7"/>
<keyword evidence="7" id="KW-0472">Membrane</keyword>
<evidence type="ECO:0000256" key="1">
    <source>
        <dbReference type="ARBA" id="ARBA00000677"/>
    </source>
</evidence>